<protein>
    <submittedName>
        <fullName evidence="2">Uncharacterized protein</fullName>
    </submittedName>
</protein>
<accession>A0A516H5R4</accession>
<evidence type="ECO:0000313" key="2">
    <source>
        <dbReference type="EMBL" id="QDO99092.1"/>
    </source>
</evidence>
<organism evidence="2 3">
    <name type="scientific">Ferrovibrio terrae</name>
    <dbReference type="NCBI Taxonomy" id="2594003"/>
    <lineage>
        <taxon>Bacteria</taxon>
        <taxon>Pseudomonadati</taxon>
        <taxon>Pseudomonadota</taxon>
        <taxon>Alphaproteobacteria</taxon>
        <taxon>Rhodospirillales</taxon>
        <taxon>Rhodospirillaceae</taxon>
        <taxon>Ferrovibrio</taxon>
    </lineage>
</organism>
<evidence type="ECO:0000313" key="3">
    <source>
        <dbReference type="Proteomes" id="UP000317496"/>
    </source>
</evidence>
<name>A0A516H5R4_9PROT</name>
<dbReference type="Proteomes" id="UP000317496">
    <property type="component" value="Chromosome"/>
</dbReference>
<gene>
    <name evidence="2" type="ORF">FNB15_18255</name>
</gene>
<keyword evidence="1" id="KW-0472">Membrane</keyword>
<reference evidence="2 3" key="1">
    <citation type="submission" date="2019-07" db="EMBL/GenBank/DDBJ databases">
        <title>Genome sequencing for Ferrovibrio sp. K5.</title>
        <authorList>
            <person name="Park S.-J."/>
        </authorList>
    </citation>
    <scope>NUCLEOTIDE SEQUENCE [LARGE SCALE GENOMIC DNA]</scope>
    <source>
        <strain evidence="2 3">K5</strain>
    </source>
</reference>
<dbReference type="EMBL" id="CP041636">
    <property type="protein sequence ID" value="QDO99092.1"/>
    <property type="molecule type" value="Genomic_DNA"/>
</dbReference>
<dbReference type="RefSeq" id="WP_144258088.1">
    <property type="nucleotide sequence ID" value="NZ_CP041636.1"/>
</dbReference>
<feature type="transmembrane region" description="Helical" evidence="1">
    <location>
        <begin position="150"/>
        <end position="171"/>
    </location>
</feature>
<keyword evidence="3" id="KW-1185">Reference proteome</keyword>
<dbReference type="KEGG" id="fer:FNB15_18255"/>
<sequence>MPSHRRRSKPAVYCAPEQRTPEHRAKHATTTAVIYELVPGTTRNEARTAEVVIGDLDIMFNKGQITAAQLAIAKRFRNEFDLAHLDPLRAADLGRLPGGKASNTSERIQRAKDFVWECLQTVGGASSQPGIALWYLVGAGHSQRETARRIAPWATAPYAAGLAVAALNVLAPSD</sequence>
<keyword evidence="1" id="KW-0812">Transmembrane</keyword>
<evidence type="ECO:0000256" key="1">
    <source>
        <dbReference type="SAM" id="Phobius"/>
    </source>
</evidence>
<proteinExistence type="predicted"/>
<dbReference type="AlphaFoldDB" id="A0A516H5R4"/>
<keyword evidence="1" id="KW-1133">Transmembrane helix</keyword>